<feature type="region of interest" description="Disordered" evidence="2">
    <location>
        <begin position="1"/>
        <end position="48"/>
    </location>
</feature>
<feature type="compositionally biased region" description="Basic and acidic residues" evidence="2">
    <location>
        <begin position="34"/>
        <end position="45"/>
    </location>
</feature>
<dbReference type="OrthoDB" id="3962236at2759"/>
<evidence type="ECO:0000313" key="4">
    <source>
        <dbReference type="Proteomes" id="UP000800200"/>
    </source>
</evidence>
<dbReference type="EMBL" id="ML994647">
    <property type="protein sequence ID" value="KAF2182656.1"/>
    <property type="molecule type" value="Genomic_DNA"/>
</dbReference>
<evidence type="ECO:0000256" key="2">
    <source>
        <dbReference type="SAM" id="MobiDB-lite"/>
    </source>
</evidence>
<dbReference type="Proteomes" id="UP000800200">
    <property type="component" value="Unassembled WGS sequence"/>
</dbReference>
<name>A0A6A6DYE6_9PEZI</name>
<feature type="coiled-coil region" evidence="1">
    <location>
        <begin position="75"/>
        <end position="102"/>
    </location>
</feature>
<dbReference type="AlphaFoldDB" id="A0A6A6DYE6"/>
<sequence>MNSSQNSNDSFTTINDDASGRSHADCRGKKRPHSMVEKDAEDKRPSIGGKVARTGKRFILTTDGLLQADLMVESMKTLAKRNNDLEARVEALEDAHIKLLDSFKDWAEGTVEFMKQNDFQRDGPMKWLTWHSQYMTKKHIEWAVQSKDIYLRSGGLIGDLEHLE</sequence>
<feature type="compositionally biased region" description="Polar residues" evidence="2">
    <location>
        <begin position="1"/>
        <end position="16"/>
    </location>
</feature>
<keyword evidence="4" id="KW-1185">Reference proteome</keyword>
<accession>A0A6A6DYE6</accession>
<proteinExistence type="predicted"/>
<gene>
    <name evidence="3" type="ORF">K469DRAFT_690759</name>
</gene>
<evidence type="ECO:0000313" key="3">
    <source>
        <dbReference type="EMBL" id="KAF2182656.1"/>
    </source>
</evidence>
<protein>
    <submittedName>
        <fullName evidence="3">Uncharacterized protein</fullName>
    </submittedName>
</protein>
<reference evidence="3" key="1">
    <citation type="journal article" date="2020" name="Stud. Mycol.">
        <title>101 Dothideomycetes genomes: a test case for predicting lifestyles and emergence of pathogens.</title>
        <authorList>
            <person name="Haridas S."/>
            <person name="Albert R."/>
            <person name="Binder M."/>
            <person name="Bloem J."/>
            <person name="Labutti K."/>
            <person name="Salamov A."/>
            <person name="Andreopoulos B."/>
            <person name="Baker S."/>
            <person name="Barry K."/>
            <person name="Bills G."/>
            <person name="Bluhm B."/>
            <person name="Cannon C."/>
            <person name="Castanera R."/>
            <person name="Culley D."/>
            <person name="Daum C."/>
            <person name="Ezra D."/>
            <person name="Gonzalez J."/>
            <person name="Henrissat B."/>
            <person name="Kuo A."/>
            <person name="Liang C."/>
            <person name="Lipzen A."/>
            <person name="Lutzoni F."/>
            <person name="Magnuson J."/>
            <person name="Mondo S."/>
            <person name="Nolan M."/>
            <person name="Ohm R."/>
            <person name="Pangilinan J."/>
            <person name="Park H.-J."/>
            <person name="Ramirez L."/>
            <person name="Alfaro M."/>
            <person name="Sun H."/>
            <person name="Tritt A."/>
            <person name="Yoshinaga Y."/>
            <person name="Zwiers L.-H."/>
            <person name="Turgeon B."/>
            <person name="Goodwin S."/>
            <person name="Spatafora J."/>
            <person name="Crous P."/>
            <person name="Grigoriev I."/>
        </authorList>
    </citation>
    <scope>NUCLEOTIDE SEQUENCE</scope>
    <source>
        <strain evidence="3">CBS 207.26</strain>
    </source>
</reference>
<evidence type="ECO:0000256" key="1">
    <source>
        <dbReference type="SAM" id="Coils"/>
    </source>
</evidence>
<organism evidence="3 4">
    <name type="scientific">Zopfia rhizophila CBS 207.26</name>
    <dbReference type="NCBI Taxonomy" id="1314779"/>
    <lineage>
        <taxon>Eukaryota</taxon>
        <taxon>Fungi</taxon>
        <taxon>Dikarya</taxon>
        <taxon>Ascomycota</taxon>
        <taxon>Pezizomycotina</taxon>
        <taxon>Dothideomycetes</taxon>
        <taxon>Dothideomycetes incertae sedis</taxon>
        <taxon>Zopfiaceae</taxon>
        <taxon>Zopfia</taxon>
    </lineage>
</organism>
<keyword evidence="1" id="KW-0175">Coiled coil</keyword>
<feature type="compositionally biased region" description="Basic and acidic residues" evidence="2">
    <location>
        <begin position="18"/>
        <end position="27"/>
    </location>
</feature>